<gene>
    <name evidence="1" type="ORF">HPSA50_0522</name>
</gene>
<dbReference type="EMBL" id="AVNI01000001">
    <property type="protein sequence ID" value="EQD90118.1"/>
    <property type="molecule type" value="Genomic_DNA"/>
</dbReference>
<protein>
    <submittedName>
        <fullName evidence="1">Uncharacterized protein</fullName>
    </submittedName>
</protein>
<evidence type="ECO:0000313" key="1">
    <source>
        <dbReference type="EMBL" id="EQD90118.1"/>
    </source>
</evidence>
<dbReference type="Proteomes" id="UP000015816">
    <property type="component" value="Unassembled WGS sequence"/>
</dbReference>
<comment type="caution">
    <text evidence="1">The sequence shown here is derived from an EMBL/GenBank/DDBJ whole genome shotgun (WGS) entry which is preliminary data.</text>
</comment>
<accession>T2SCP4</accession>
<proteinExistence type="predicted"/>
<reference evidence="1 2" key="1">
    <citation type="journal article" date="2013" name="Genome Announc.">
        <title>Genome Sequences of Three hpAfrica2 Strains of Helicobacter pylori.</title>
        <authorList>
            <person name="Duncan S.S."/>
            <person name="Bertoli M.T."/>
            <person name="Kersulyte D."/>
            <person name="Valk P.L."/>
            <person name="Tamma S."/>
            <person name="Segal I."/>
            <person name="McClain M.S."/>
            <person name="Cover T.L."/>
            <person name="Berg D.E."/>
        </authorList>
    </citation>
    <scope>NUCLEOTIDE SEQUENCE [LARGE SCALE GENOMIC DNA]</scope>
    <source>
        <strain evidence="1 2">SouthAfrica50</strain>
    </source>
</reference>
<dbReference type="AlphaFoldDB" id="T2SCP4"/>
<evidence type="ECO:0000313" key="2">
    <source>
        <dbReference type="Proteomes" id="UP000015816"/>
    </source>
</evidence>
<dbReference type="PATRIC" id="fig|1352357.3.peg.510"/>
<organism evidence="1 2">
    <name type="scientific">Helicobacter pylori SouthAfrica50</name>
    <dbReference type="NCBI Taxonomy" id="1352357"/>
    <lineage>
        <taxon>Bacteria</taxon>
        <taxon>Pseudomonadati</taxon>
        <taxon>Campylobacterota</taxon>
        <taxon>Epsilonproteobacteria</taxon>
        <taxon>Campylobacterales</taxon>
        <taxon>Helicobacteraceae</taxon>
        <taxon>Helicobacter</taxon>
    </lineage>
</organism>
<sequence length="47" mass="5313">MVTKKVKGIEAPKANENKCLASLKYLRHNKVEVIKCKLNMAMTINIP</sequence>
<name>T2SCP4_HELPX</name>